<dbReference type="EMBL" id="KV878129">
    <property type="protein sequence ID" value="OJJ02376.1"/>
    <property type="molecule type" value="Genomic_DNA"/>
</dbReference>
<dbReference type="Proteomes" id="UP000184073">
    <property type="component" value="Unassembled WGS sequence"/>
</dbReference>
<dbReference type="SUPFAM" id="SSF53335">
    <property type="entry name" value="S-adenosyl-L-methionine-dependent methyltransferases"/>
    <property type="match status" value="1"/>
</dbReference>
<dbReference type="STRING" id="1036611.A0A1L9PLR4"/>
<dbReference type="GeneID" id="63730253"/>
<dbReference type="GO" id="GO:0005829">
    <property type="term" value="C:cytosol"/>
    <property type="evidence" value="ECO:0007669"/>
    <property type="project" value="TreeGrafter"/>
</dbReference>
<dbReference type="CDD" id="cd02440">
    <property type="entry name" value="AdoMet_MTases"/>
    <property type="match status" value="1"/>
</dbReference>
<accession>A0A1L9PLR4</accession>
<proteinExistence type="predicted"/>
<dbReference type="VEuPathDB" id="FungiDB:ASPVEDRAFT_53075"/>
<dbReference type="InterPro" id="IPR019410">
    <property type="entry name" value="Methyltransf_16"/>
</dbReference>
<dbReference type="GO" id="GO:0008757">
    <property type="term" value="F:S-adenosylmethionine-dependent methyltransferase activity"/>
    <property type="evidence" value="ECO:0007669"/>
    <property type="project" value="UniProtKB-ARBA"/>
</dbReference>
<dbReference type="AlphaFoldDB" id="A0A1L9PLR4"/>
<dbReference type="PANTHER" id="PTHR14614">
    <property type="entry name" value="HEPATOCELLULAR CARCINOMA-ASSOCIATED ANTIGEN"/>
    <property type="match status" value="1"/>
</dbReference>
<protein>
    <submittedName>
        <fullName evidence="1">Uncharacterized protein</fullName>
    </submittedName>
</protein>
<dbReference type="PANTHER" id="PTHR14614:SF132">
    <property type="entry name" value="PROTEIN-LYSINE METHYLTRANSFERASE C42C1.13"/>
    <property type="match status" value="1"/>
</dbReference>
<name>A0A1L9PLR4_ASPVE</name>
<keyword evidence="2" id="KW-1185">Reference proteome</keyword>
<reference evidence="2" key="1">
    <citation type="journal article" date="2017" name="Genome Biol.">
        <title>Comparative genomics reveals high biological diversity and specific adaptations in the industrially and medically important fungal genus Aspergillus.</title>
        <authorList>
            <person name="de Vries R.P."/>
            <person name="Riley R."/>
            <person name="Wiebenga A."/>
            <person name="Aguilar-Osorio G."/>
            <person name="Amillis S."/>
            <person name="Uchima C.A."/>
            <person name="Anderluh G."/>
            <person name="Asadollahi M."/>
            <person name="Askin M."/>
            <person name="Barry K."/>
            <person name="Battaglia E."/>
            <person name="Bayram O."/>
            <person name="Benocci T."/>
            <person name="Braus-Stromeyer S.A."/>
            <person name="Caldana C."/>
            <person name="Canovas D."/>
            <person name="Cerqueira G.C."/>
            <person name="Chen F."/>
            <person name="Chen W."/>
            <person name="Choi C."/>
            <person name="Clum A."/>
            <person name="Dos Santos R.A."/>
            <person name="Damasio A.R."/>
            <person name="Diallinas G."/>
            <person name="Emri T."/>
            <person name="Fekete E."/>
            <person name="Flipphi M."/>
            <person name="Freyberg S."/>
            <person name="Gallo A."/>
            <person name="Gournas C."/>
            <person name="Habgood R."/>
            <person name="Hainaut M."/>
            <person name="Harispe M.L."/>
            <person name="Henrissat B."/>
            <person name="Hilden K.S."/>
            <person name="Hope R."/>
            <person name="Hossain A."/>
            <person name="Karabika E."/>
            <person name="Karaffa L."/>
            <person name="Karanyi Z."/>
            <person name="Krasevec N."/>
            <person name="Kuo A."/>
            <person name="Kusch H."/>
            <person name="LaButti K."/>
            <person name="Lagendijk E.L."/>
            <person name="Lapidus A."/>
            <person name="Levasseur A."/>
            <person name="Lindquist E."/>
            <person name="Lipzen A."/>
            <person name="Logrieco A.F."/>
            <person name="MacCabe A."/>
            <person name="Maekelae M.R."/>
            <person name="Malavazi I."/>
            <person name="Melin P."/>
            <person name="Meyer V."/>
            <person name="Mielnichuk N."/>
            <person name="Miskei M."/>
            <person name="Molnar A.P."/>
            <person name="Mule G."/>
            <person name="Ngan C.Y."/>
            <person name="Orejas M."/>
            <person name="Orosz E."/>
            <person name="Ouedraogo J.P."/>
            <person name="Overkamp K.M."/>
            <person name="Park H.-S."/>
            <person name="Perrone G."/>
            <person name="Piumi F."/>
            <person name="Punt P.J."/>
            <person name="Ram A.F."/>
            <person name="Ramon A."/>
            <person name="Rauscher S."/>
            <person name="Record E."/>
            <person name="Riano-Pachon D.M."/>
            <person name="Robert V."/>
            <person name="Roehrig J."/>
            <person name="Ruller R."/>
            <person name="Salamov A."/>
            <person name="Salih N.S."/>
            <person name="Samson R.A."/>
            <person name="Sandor E."/>
            <person name="Sanguinetti M."/>
            <person name="Schuetze T."/>
            <person name="Sepcic K."/>
            <person name="Shelest E."/>
            <person name="Sherlock G."/>
            <person name="Sophianopoulou V."/>
            <person name="Squina F.M."/>
            <person name="Sun H."/>
            <person name="Susca A."/>
            <person name="Todd R.B."/>
            <person name="Tsang A."/>
            <person name="Unkles S.E."/>
            <person name="van de Wiele N."/>
            <person name="van Rossen-Uffink D."/>
            <person name="Oliveira J.V."/>
            <person name="Vesth T.C."/>
            <person name="Visser J."/>
            <person name="Yu J.-H."/>
            <person name="Zhou M."/>
            <person name="Andersen M.R."/>
            <person name="Archer D.B."/>
            <person name="Baker S.E."/>
            <person name="Benoit I."/>
            <person name="Brakhage A.A."/>
            <person name="Braus G.H."/>
            <person name="Fischer R."/>
            <person name="Frisvad J.C."/>
            <person name="Goldman G.H."/>
            <person name="Houbraken J."/>
            <person name="Oakley B."/>
            <person name="Pocsi I."/>
            <person name="Scazzocchio C."/>
            <person name="Seiboth B."/>
            <person name="vanKuyk P.A."/>
            <person name="Wortman J."/>
            <person name="Dyer P.S."/>
            <person name="Grigoriev I.V."/>
        </authorList>
    </citation>
    <scope>NUCLEOTIDE SEQUENCE [LARGE SCALE GENOMIC DNA]</scope>
    <source>
        <strain evidence="2">CBS 583.65</strain>
    </source>
</reference>
<evidence type="ECO:0000313" key="2">
    <source>
        <dbReference type="Proteomes" id="UP000184073"/>
    </source>
</evidence>
<organism evidence="1 2">
    <name type="scientific">Aspergillus versicolor CBS 583.65</name>
    <dbReference type="NCBI Taxonomy" id="1036611"/>
    <lineage>
        <taxon>Eukaryota</taxon>
        <taxon>Fungi</taxon>
        <taxon>Dikarya</taxon>
        <taxon>Ascomycota</taxon>
        <taxon>Pezizomycotina</taxon>
        <taxon>Eurotiomycetes</taxon>
        <taxon>Eurotiomycetidae</taxon>
        <taxon>Eurotiales</taxon>
        <taxon>Aspergillaceae</taxon>
        <taxon>Aspergillus</taxon>
        <taxon>Aspergillus subgen. Nidulantes</taxon>
    </lineage>
</organism>
<dbReference type="RefSeq" id="XP_040668138.1">
    <property type="nucleotide sequence ID" value="XM_040814742.1"/>
</dbReference>
<dbReference type="Gene3D" id="3.40.50.150">
    <property type="entry name" value="Vaccinia Virus protein VP39"/>
    <property type="match status" value="1"/>
</dbReference>
<sequence length="363" mass="40198">MVYYIRFLKTPRLQKLKTGSISASALICITTDLGDAFLTQDVDLLVTLRPAHNEKNTICQERLHWQGGKRELPISLGSLPSSISQRPMVMEVTASKPVRVTDPTLSDSMLDQRSIPLVISCWSAPFGGPQSLVAEKLVERRFRVSQSVQLSIWEETGNSIARHIWDAAISSVVYLQQIIAGNHGSSNPVLEDLLQPGRSSPLNVIELGSGCGIVGIALASLLPQCSALLTDLSEVEDIITKNIAVARPARASEIKYRPLEWEEDLPDNLFDSTAIDLVLVSDCTYNADSQPALVSVLSRLVQVSPNAIILVALKRRHESESVFFDLMESAGLYDLHLHRTRVPSEHEQWDEIELHCYGKRAQK</sequence>
<evidence type="ECO:0000313" key="1">
    <source>
        <dbReference type="EMBL" id="OJJ02376.1"/>
    </source>
</evidence>
<gene>
    <name evidence="1" type="ORF">ASPVEDRAFT_53075</name>
</gene>
<dbReference type="InterPro" id="IPR029063">
    <property type="entry name" value="SAM-dependent_MTases_sf"/>
</dbReference>
<dbReference type="Pfam" id="PF10294">
    <property type="entry name" value="Methyltransf_16"/>
    <property type="match status" value="1"/>
</dbReference>
<dbReference type="OrthoDB" id="413520at2759"/>